<dbReference type="PANTHER" id="PTHR30185">
    <property type="entry name" value="CRYPTIC BETA-GLUCOSIDE BGL OPERON ANTITERMINATOR"/>
    <property type="match status" value="1"/>
</dbReference>
<dbReference type="PROSITE" id="PS51094">
    <property type="entry name" value="PTS_EIIA_TYPE_2"/>
    <property type="match status" value="1"/>
</dbReference>
<dbReference type="InterPro" id="IPR036390">
    <property type="entry name" value="WH_DNA-bd_sf"/>
</dbReference>
<protein>
    <submittedName>
        <fullName evidence="6">Transcriptional regulator</fullName>
    </submittedName>
</protein>
<dbReference type="OrthoDB" id="3175596at2"/>
<keyword evidence="1" id="KW-0808">Transferase</keyword>
<feature type="domain" description="PRD" evidence="5">
    <location>
        <begin position="294"/>
        <end position="400"/>
    </location>
</feature>
<evidence type="ECO:0000313" key="6">
    <source>
        <dbReference type="EMBL" id="GBG95454.1"/>
    </source>
</evidence>
<keyword evidence="7" id="KW-1185">Reference proteome</keyword>
<dbReference type="Gene3D" id="3.40.930.10">
    <property type="entry name" value="Mannitol-specific EII, Chain A"/>
    <property type="match status" value="1"/>
</dbReference>
<dbReference type="InterPro" id="IPR002178">
    <property type="entry name" value="PTS_EIIA_type-2_dom"/>
</dbReference>
<dbReference type="GO" id="GO:0006355">
    <property type="term" value="P:regulation of DNA-templated transcription"/>
    <property type="evidence" value="ECO:0007669"/>
    <property type="project" value="InterPro"/>
</dbReference>
<dbReference type="CDD" id="cd00211">
    <property type="entry name" value="PTS_IIA_fru"/>
    <property type="match status" value="1"/>
</dbReference>
<evidence type="ECO:0000259" key="4">
    <source>
        <dbReference type="PROSITE" id="PS51099"/>
    </source>
</evidence>
<feature type="domain" description="PTS EIIA type-2" evidence="3">
    <location>
        <begin position="501"/>
        <end position="640"/>
    </location>
</feature>
<evidence type="ECO:0000259" key="5">
    <source>
        <dbReference type="PROSITE" id="PS51372"/>
    </source>
</evidence>
<feature type="domain" description="PTS EIIB type-2" evidence="4">
    <location>
        <begin position="404"/>
        <end position="493"/>
    </location>
</feature>
<comment type="caution">
    <text evidence="6">The sequence shown here is derived from an EMBL/GenBank/DDBJ whole genome shotgun (WGS) entry which is preliminary data.</text>
</comment>
<evidence type="ECO:0000256" key="2">
    <source>
        <dbReference type="ARBA" id="ARBA00022737"/>
    </source>
</evidence>
<dbReference type="InterPro" id="IPR050661">
    <property type="entry name" value="BglG_antiterminators"/>
</dbReference>
<dbReference type="Gene3D" id="1.10.10.10">
    <property type="entry name" value="Winged helix-like DNA-binding domain superfamily/Winged helix DNA-binding domain"/>
    <property type="match status" value="2"/>
</dbReference>
<dbReference type="InterPro" id="IPR013196">
    <property type="entry name" value="HTH_11"/>
</dbReference>
<accession>A0A401IV92</accession>
<dbReference type="Gene3D" id="1.10.1790.10">
    <property type="entry name" value="PRD domain"/>
    <property type="match status" value="2"/>
</dbReference>
<evidence type="ECO:0000259" key="3">
    <source>
        <dbReference type="PROSITE" id="PS51094"/>
    </source>
</evidence>
<dbReference type="InterPro" id="IPR036095">
    <property type="entry name" value="PTS_EIIB-like_sf"/>
</dbReference>
<dbReference type="Proteomes" id="UP000286848">
    <property type="component" value="Unassembled WGS sequence"/>
</dbReference>
<dbReference type="SUPFAM" id="SSF63520">
    <property type="entry name" value="PTS-regulatory domain, PRD"/>
    <property type="match status" value="2"/>
</dbReference>
<dbReference type="InterPro" id="IPR016152">
    <property type="entry name" value="PTrfase/Anion_transptr"/>
</dbReference>
<dbReference type="SUPFAM" id="SSF52794">
    <property type="entry name" value="PTS system IIB component-like"/>
    <property type="match status" value="1"/>
</dbReference>
<dbReference type="PROSITE" id="PS51372">
    <property type="entry name" value="PRD_2"/>
    <property type="match status" value="1"/>
</dbReference>
<dbReference type="Gene3D" id="3.40.50.2300">
    <property type="match status" value="1"/>
</dbReference>
<dbReference type="AlphaFoldDB" id="A0A401IV92"/>
<dbReference type="Pfam" id="PF00359">
    <property type="entry name" value="PTS_EIIA_2"/>
    <property type="match status" value="1"/>
</dbReference>
<dbReference type="PROSITE" id="PS51099">
    <property type="entry name" value="PTS_EIIB_TYPE_2"/>
    <property type="match status" value="1"/>
</dbReference>
<dbReference type="InterPro" id="IPR013011">
    <property type="entry name" value="PTS_EIIB_2"/>
</dbReference>
<dbReference type="EMBL" id="BFFP01000036">
    <property type="protein sequence ID" value="GBG95454.1"/>
    <property type="molecule type" value="Genomic_DNA"/>
</dbReference>
<gene>
    <name evidence="6" type="ORF">LFYK43_19130</name>
</gene>
<dbReference type="CDD" id="cd05568">
    <property type="entry name" value="PTS_IIB_bgl_like"/>
    <property type="match status" value="1"/>
</dbReference>
<dbReference type="SUPFAM" id="SSF55804">
    <property type="entry name" value="Phoshotransferase/anion transport protein"/>
    <property type="match status" value="1"/>
</dbReference>
<dbReference type="InterPro" id="IPR036388">
    <property type="entry name" value="WH-like_DNA-bd_sf"/>
</dbReference>
<proteinExistence type="predicted"/>
<dbReference type="SUPFAM" id="SSF46785">
    <property type="entry name" value="Winged helix' DNA-binding domain"/>
    <property type="match status" value="1"/>
</dbReference>
<organism evidence="6 7">
    <name type="scientific">Ligilactobacillus salitolerans</name>
    <dbReference type="NCBI Taxonomy" id="1808352"/>
    <lineage>
        <taxon>Bacteria</taxon>
        <taxon>Bacillati</taxon>
        <taxon>Bacillota</taxon>
        <taxon>Bacilli</taxon>
        <taxon>Lactobacillales</taxon>
        <taxon>Lactobacillaceae</taxon>
        <taxon>Ligilactobacillus</taxon>
    </lineage>
</organism>
<dbReference type="GO" id="GO:0009401">
    <property type="term" value="P:phosphoenolpyruvate-dependent sugar phosphotransferase system"/>
    <property type="evidence" value="ECO:0007669"/>
    <property type="project" value="InterPro"/>
</dbReference>
<name>A0A401IV92_9LACO</name>
<dbReference type="PANTHER" id="PTHR30185:SF13">
    <property type="entry name" value="LICABCH OPERON REGULATOR-RELATED"/>
    <property type="match status" value="1"/>
</dbReference>
<keyword evidence="2" id="KW-0677">Repeat</keyword>
<dbReference type="InterPro" id="IPR036634">
    <property type="entry name" value="PRD_sf"/>
</dbReference>
<dbReference type="Pfam" id="PF00874">
    <property type="entry name" value="PRD"/>
    <property type="match status" value="2"/>
</dbReference>
<evidence type="ECO:0000313" key="7">
    <source>
        <dbReference type="Proteomes" id="UP000286848"/>
    </source>
</evidence>
<dbReference type="InterPro" id="IPR011608">
    <property type="entry name" value="PRD"/>
</dbReference>
<reference evidence="6 7" key="1">
    <citation type="journal article" date="2019" name="Int. J. Syst. Evol. Microbiol.">
        <title>Lactobacillus salitolerans sp. nov., a novel lactic acid bacterium isolated from spent mushroom substrates.</title>
        <authorList>
            <person name="Tohno M."/>
            <person name="Tanizawa Y."/>
            <person name="Kojima Y."/>
            <person name="Sakamoto M."/>
            <person name="Nakamura Y."/>
            <person name="Ohkuma M."/>
            <person name="Kobayashi H."/>
        </authorList>
    </citation>
    <scope>NUCLEOTIDE SEQUENCE [LARGE SCALE GENOMIC DNA]</scope>
    <source>
        <strain evidence="6 7">YK43</strain>
    </source>
</reference>
<dbReference type="Pfam" id="PF08279">
    <property type="entry name" value="HTH_11"/>
    <property type="match status" value="2"/>
</dbReference>
<evidence type="ECO:0000256" key="1">
    <source>
        <dbReference type="ARBA" id="ARBA00022679"/>
    </source>
</evidence>
<dbReference type="GO" id="GO:0008982">
    <property type="term" value="F:protein-N(PI)-phosphohistidine-sugar phosphotransferase activity"/>
    <property type="evidence" value="ECO:0007669"/>
    <property type="project" value="InterPro"/>
</dbReference>
<sequence length="641" mass="72817">MPSPTNRRHMIIKKLAAVKRTTAAQLAQELGVSEKTIYKDIAILQSEYKDGPFQVQSQPHYGIYLRGDENEALKISQNFERASQVPNSDRARVFDIYHRLLRTNDFISPIWLAQQLHVSERTIERNVAALSAELQSRGVVLEKNQHSGLKLKITEEKRRSLMFQLLNKYWGQSWKISENGQQAAIKFDGLSENARLISEALVQKLTEILNQFSEQNKFKFSDFEFQSLVIHLAIAISRVQQGQPLTKRLGGSEERQRVNAKQLSTMIKSKLGVTLPPQETDYIQLHLIAASTSPEQMQKSPMGFEIRKLLKGKLENFGYDDQLLQGLVIHLLSTIKRLEAHMSISNPYTAEIKQNYQQAFEMALQLVASIESQYSVRLDDDEAAYLALHIEAYLERKRFDRHVISAAIVCSTGQGSAQLLAAKIRNEFPQIKIQGIWAAAELETQEFSQVDCIISTIKVEIMGIPTILVSPFVTQDDQAALNNFIQANQENNSADHAEFDALVSPELTWARYQAQSRNEVLQMISQELVTKGYARAGIFESALAREKVSSTSFEMYALPHADPDFVIQPVLAVCTLEQPVKWGTNEVAVIFFLAMDKTKSQAELDLIFDYFYRLTANKRLLQKLSKITDRKELYQAIRGEN</sequence>